<sequence>HSILVQAALDSEQEGAQGQRQFHIEDASMAAGVSTLSTGHPGGATAVLLGTSAVPARGRRLSRMLRRRVPPAIDTWRLHHNTYLLQPWRESYPGGE</sequence>
<gene>
    <name evidence="1" type="ORF">KDM90_17670</name>
</gene>
<comment type="caution">
    <text evidence="1">The sequence shown here is derived from an EMBL/GenBank/DDBJ whole genome shotgun (WGS) entry which is preliminary data.</text>
</comment>
<dbReference type="AlphaFoldDB" id="A0A941IGH4"/>
<keyword evidence="2" id="KW-1185">Reference proteome</keyword>
<protein>
    <submittedName>
        <fullName evidence="1">Uncharacterized protein</fullName>
    </submittedName>
</protein>
<proteinExistence type="predicted"/>
<name>A0A941IGH4_9BURK</name>
<dbReference type="EMBL" id="JAGSPJ010000036">
    <property type="protein sequence ID" value="MBR7801841.1"/>
    <property type="molecule type" value="Genomic_DNA"/>
</dbReference>
<dbReference type="Proteomes" id="UP000678545">
    <property type="component" value="Unassembled WGS sequence"/>
</dbReference>
<feature type="non-terminal residue" evidence="1">
    <location>
        <position position="96"/>
    </location>
</feature>
<organism evidence="1 2">
    <name type="scientific">Undibacterium fentianense</name>
    <dbReference type="NCBI Taxonomy" id="2828728"/>
    <lineage>
        <taxon>Bacteria</taxon>
        <taxon>Pseudomonadati</taxon>
        <taxon>Pseudomonadota</taxon>
        <taxon>Betaproteobacteria</taxon>
        <taxon>Burkholderiales</taxon>
        <taxon>Oxalobacteraceae</taxon>
        <taxon>Undibacterium</taxon>
    </lineage>
</organism>
<reference evidence="1" key="1">
    <citation type="submission" date="2021-04" db="EMBL/GenBank/DDBJ databases">
        <title>novel species isolated from subtropical streams in China.</title>
        <authorList>
            <person name="Lu H."/>
        </authorList>
    </citation>
    <scope>NUCLEOTIDE SEQUENCE</scope>
    <source>
        <strain evidence="1">FT137W</strain>
    </source>
</reference>
<evidence type="ECO:0000313" key="2">
    <source>
        <dbReference type="Proteomes" id="UP000678545"/>
    </source>
</evidence>
<feature type="non-terminal residue" evidence="1">
    <location>
        <position position="1"/>
    </location>
</feature>
<evidence type="ECO:0000313" key="1">
    <source>
        <dbReference type="EMBL" id="MBR7801841.1"/>
    </source>
</evidence>
<accession>A0A941IGH4</accession>